<keyword evidence="2" id="KW-0813">Transport</keyword>
<keyword evidence="3" id="KW-0732">Signal</keyword>
<comment type="caution">
    <text evidence="6">The sequence shown here is derived from an EMBL/GenBank/DDBJ whole genome shotgun (WGS) entry which is preliminary data.</text>
</comment>
<evidence type="ECO:0000256" key="3">
    <source>
        <dbReference type="ARBA" id="ARBA00022729"/>
    </source>
</evidence>
<sequence>MDRRCQLSQLHFPYRLLGPWLILCLLLATVGVNPSKGEKANSRYGGTYRLALRDNPTTLDPARMTDIYAHAISNQIFDGLVQFDGLLNPVPAVAGFWKASPDGLTWTFYLRKGIKFHHGREVTADDFVYSFTRLLDPAIQSPAGSHFKYIRGANAFREGRASAVNGLQALNRHTLQIILEQPYAPFLSILAMANAKVVPREKVEAMGDQFGLQPVGSGPFVFQRWEQNRQIVLKPFQDYHEGCPFLDQLVFKMGSKDLDSLNEFLNGGLEEVIVPVTKRREVQHDPRYRPYRHFRKPVLHLLYIGFNTAKEPFTNPKVRQAFNYAINKQAIVEDIRQGNSVIAKGILPLGMPGYNPQLKSYDYDPGRAKQLLAEAGYPGGKGLPEIDLWYSSRSEITRQELEVYQKNLADVGVILKIHEAANWRALKARLVRGEAMMFRVGWHSDIPDPDNFFFPLLASQSKTNRTFYQNPQLDQMLEAARRETDYRRRIRLYRDMERMMVQQAPWISQHHRVFEYLYQPYVRGMQITSLGAHYVPMKKIWLQNASDRRVKH</sequence>
<protein>
    <recommendedName>
        <fullName evidence="5">Solute-binding protein family 5 domain-containing protein</fullName>
    </recommendedName>
</protein>
<evidence type="ECO:0000259" key="5">
    <source>
        <dbReference type="Pfam" id="PF00496"/>
    </source>
</evidence>
<keyword evidence="4" id="KW-0812">Transmembrane</keyword>
<dbReference type="EMBL" id="AZHX01000412">
    <property type="protein sequence ID" value="ETX07631.1"/>
    <property type="molecule type" value="Genomic_DNA"/>
</dbReference>
<evidence type="ECO:0000256" key="4">
    <source>
        <dbReference type="SAM" id="Phobius"/>
    </source>
</evidence>
<evidence type="ECO:0000313" key="6">
    <source>
        <dbReference type="EMBL" id="ETX07631.1"/>
    </source>
</evidence>
<dbReference type="Gene3D" id="3.10.105.10">
    <property type="entry name" value="Dipeptide-binding Protein, Domain 3"/>
    <property type="match status" value="1"/>
</dbReference>
<dbReference type="Pfam" id="PF00496">
    <property type="entry name" value="SBP_bac_5"/>
    <property type="match status" value="1"/>
</dbReference>
<evidence type="ECO:0000313" key="7">
    <source>
        <dbReference type="Proteomes" id="UP000019140"/>
    </source>
</evidence>
<dbReference type="GO" id="GO:0015833">
    <property type="term" value="P:peptide transport"/>
    <property type="evidence" value="ECO:0007669"/>
    <property type="project" value="TreeGrafter"/>
</dbReference>
<keyword evidence="4" id="KW-0472">Membrane</keyword>
<dbReference type="GO" id="GO:1904680">
    <property type="term" value="F:peptide transmembrane transporter activity"/>
    <property type="evidence" value="ECO:0007669"/>
    <property type="project" value="TreeGrafter"/>
</dbReference>
<dbReference type="PANTHER" id="PTHR30290:SF9">
    <property type="entry name" value="OLIGOPEPTIDE-BINDING PROTEIN APPA"/>
    <property type="match status" value="1"/>
</dbReference>
<dbReference type="Gene3D" id="3.90.76.10">
    <property type="entry name" value="Dipeptide-binding Protein, Domain 1"/>
    <property type="match status" value="1"/>
</dbReference>
<dbReference type="AlphaFoldDB" id="W4MCH1"/>
<comment type="similarity">
    <text evidence="1">Belongs to the bacterial solute-binding protein 5 family.</text>
</comment>
<organism evidence="6 7">
    <name type="scientific">Candidatus Entotheonella gemina</name>
    <dbReference type="NCBI Taxonomy" id="1429439"/>
    <lineage>
        <taxon>Bacteria</taxon>
        <taxon>Pseudomonadati</taxon>
        <taxon>Nitrospinota/Tectimicrobiota group</taxon>
        <taxon>Candidatus Tectimicrobiota</taxon>
        <taxon>Candidatus Entotheonellia</taxon>
        <taxon>Candidatus Entotheonellales</taxon>
        <taxon>Candidatus Entotheonellaceae</taxon>
        <taxon>Candidatus Entotheonella</taxon>
    </lineage>
</organism>
<dbReference type="PIRSF" id="PIRSF002741">
    <property type="entry name" value="MppA"/>
    <property type="match status" value="1"/>
</dbReference>
<dbReference type="InterPro" id="IPR023765">
    <property type="entry name" value="SBP_5_CS"/>
</dbReference>
<reference evidence="6 7" key="1">
    <citation type="journal article" date="2014" name="Nature">
        <title>An environmental bacterial taxon with a large and distinct metabolic repertoire.</title>
        <authorList>
            <person name="Wilson M.C."/>
            <person name="Mori T."/>
            <person name="Ruckert C."/>
            <person name="Uria A.R."/>
            <person name="Helf M.J."/>
            <person name="Takada K."/>
            <person name="Gernert C."/>
            <person name="Steffens U.A."/>
            <person name="Heycke N."/>
            <person name="Schmitt S."/>
            <person name="Rinke C."/>
            <person name="Helfrich E.J."/>
            <person name="Brachmann A.O."/>
            <person name="Gurgui C."/>
            <person name="Wakimoto T."/>
            <person name="Kracht M."/>
            <person name="Crusemann M."/>
            <person name="Hentschel U."/>
            <person name="Abe I."/>
            <person name="Matsunaga S."/>
            <person name="Kalinowski J."/>
            <person name="Takeyama H."/>
            <person name="Piel J."/>
        </authorList>
    </citation>
    <scope>NUCLEOTIDE SEQUENCE [LARGE SCALE GENOMIC DNA]</scope>
    <source>
        <strain evidence="7">TSY2</strain>
    </source>
</reference>
<keyword evidence="4" id="KW-1133">Transmembrane helix</keyword>
<dbReference type="InterPro" id="IPR039424">
    <property type="entry name" value="SBP_5"/>
</dbReference>
<dbReference type="SUPFAM" id="SSF53850">
    <property type="entry name" value="Periplasmic binding protein-like II"/>
    <property type="match status" value="1"/>
</dbReference>
<dbReference type="GO" id="GO:0030288">
    <property type="term" value="C:outer membrane-bounded periplasmic space"/>
    <property type="evidence" value="ECO:0007669"/>
    <property type="project" value="UniProtKB-ARBA"/>
</dbReference>
<dbReference type="HOGENOM" id="CLU_017028_7_0_7"/>
<keyword evidence="7" id="KW-1185">Reference proteome</keyword>
<dbReference type="InterPro" id="IPR000914">
    <property type="entry name" value="SBP_5_dom"/>
</dbReference>
<evidence type="ECO:0000256" key="1">
    <source>
        <dbReference type="ARBA" id="ARBA00005695"/>
    </source>
</evidence>
<dbReference type="GO" id="GO:0043190">
    <property type="term" value="C:ATP-binding cassette (ABC) transporter complex"/>
    <property type="evidence" value="ECO:0007669"/>
    <property type="project" value="InterPro"/>
</dbReference>
<dbReference type="PROSITE" id="PS01040">
    <property type="entry name" value="SBP_BACTERIAL_5"/>
    <property type="match status" value="1"/>
</dbReference>
<gene>
    <name evidence="6" type="ORF">ETSY2_10090</name>
</gene>
<name>W4MCH1_9BACT</name>
<dbReference type="InterPro" id="IPR030678">
    <property type="entry name" value="Peptide/Ni-bd"/>
</dbReference>
<accession>W4MCH1</accession>
<dbReference type="Gene3D" id="3.40.190.10">
    <property type="entry name" value="Periplasmic binding protein-like II"/>
    <property type="match status" value="1"/>
</dbReference>
<evidence type="ECO:0000256" key="2">
    <source>
        <dbReference type="ARBA" id="ARBA00022448"/>
    </source>
</evidence>
<feature type="domain" description="Solute-binding protein family 5" evidence="5">
    <location>
        <begin position="89"/>
        <end position="463"/>
    </location>
</feature>
<feature type="transmembrane region" description="Helical" evidence="4">
    <location>
        <begin position="12"/>
        <end position="32"/>
    </location>
</feature>
<proteinExistence type="inferred from homology"/>
<dbReference type="PANTHER" id="PTHR30290">
    <property type="entry name" value="PERIPLASMIC BINDING COMPONENT OF ABC TRANSPORTER"/>
    <property type="match status" value="1"/>
</dbReference>
<dbReference type="Proteomes" id="UP000019140">
    <property type="component" value="Unassembled WGS sequence"/>
</dbReference>